<evidence type="ECO:0000313" key="1">
    <source>
        <dbReference type="EMBL" id="KFI93217.1"/>
    </source>
</evidence>
<dbReference type="RefSeq" id="WP_033890427.1">
    <property type="nucleotide sequence ID" value="NZ_JDUT01000003.1"/>
</dbReference>
<evidence type="ECO:0000313" key="2">
    <source>
        <dbReference type="Proteomes" id="UP000029066"/>
    </source>
</evidence>
<organism evidence="1 2">
    <name type="scientific">Bifidobacterium saguini DSM 23967</name>
    <dbReference type="NCBI Taxonomy" id="1437607"/>
    <lineage>
        <taxon>Bacteria</taxon>
        <taxon>Bacillati</taxon>
        <taxon>Actinomycetota</taxon>
        <taxon>Actinomycetes</taxon>
        <taxon>Bifidobacteriales</taxon>
        <taxon>Bifidobacteriaceae</taxon>
        <taxon>Bifidobacterium</taxon>
    </lineage>
</organism>
<gene>
    <name evidence="1" type="ORF">BISA_1383</name>
</gene>
<name>A0A087DCG7_9BIFI</name>
<reference evidence="1 2" key="1">
    <citation type="submission" date="2014-03" db="EMBL/GenBank/DDBJ databases">
        <title>Genomics of Bifidobacteria.</title>
        <authorList>
            <person name="Ventura M."/>
            <person name="Milani C."/>
            <person name="Lugli G.A."/>
        </authorList>
    </citation>
    <scope>NUCLEOTIDE SEQUENCE [LARGE SCALE GENOMIC DNA]</scope>
    <source>
        <strain evidence="1 2">DSM 23967</strain>
    </source>
</reference>
<dbReference type="STRING" id="1437607.BISA_1383"/>
<accession>A0A087DCG7</accession>
<protein>
    <submittedName>
        <fullName evidence="1">Uncharacterized protein</fullName>
    </submittedName>
</protein>
<dbReference type="Proteomes" id="UP000029066">
    <property type="component" value="Unassembled WGS sequence"/>
</dbReference>
<proteinExistence type="predicted"/>
<comment type="caution">
    <text evidence="1">The sequence shown here is derived from an EMBL/GenBank/DDBJ whole genome shotgun (WGS) entry which is preliminary data.</text>
</comment>
<sequence>MDAITVTTAARRIARETNRTARGISNYFDIDGNAFASLPSDCNWTTGIPEGAVLRLNGGHISQHNAAVLLEAVRRYGPFPNRNPLACCFIDDNWQDR</sequence>
<dbReference type="EMBL" id="JGZN01000006">
    <property type="protein sequence ID" value="KFI93217.1"/>
    <property type="molecule type" value="Genomic_DNA"/>
</dbReference>
<dbReference type="AlphaFoldDB" id="A0A087DCG7"/>